<dbReference type="InterPro" id="IPR014710">
    <property type="entry name" value="RmlC-like_jellyroll"/>
</dbReference>
<evidence type="ECO:0000313" key="2">
    <source>
        <dbReference type="Proteomes" id="UP000235659"/>
    </source>
</evidence>
<reference evidence="1 2" key="1">
    <citation type="submission" date="2018-01" db="EMBL/GenBank/DDBJ databases">
        <title>Whole genome analyses suggest that Burkholderia sensu lato contains two further novel genera in the rhizoxinica-symbiotica group Mycetohabitans gen. nov., and Trinickia gen. nov.: implications for the evolution of diazotrophy and nodulation in the Burkholderiaceae.</title>
        <authorList>
            <person name="Estrada-de los Santos P."/>
            <person name="Palmer M."/>
            <person name="Chavez-Ramirez B."/>
            <person name="Beukes C."/>
            <person name="Steenkamp E.T."/>
            <person name="Hirsch A.M."/>
            <person name="Manyaka P."/>
            <person name="Maluk M."/>
            <person name="Lafos M."/>
            <person name="Crook M."/>
            <person name="Gross E."/>
            <person name="Simon M.F."/>
            <person name="Bueno dos Reis Junior F."/>
            <person name="Poole P.S."/>
            <person name="Venter S.N."/>
            <person name="James E.K."/>
        </authorList>
    </citation>
    <scope>NUCLEOTIDE SEQUENCE [LARGE SCALE GENOMIC DNA]</scope>
    <source>
        <strain evidence="1 2">WSM 3937</strain>
    </source>
</reference>
<name>A0ABX4V5Z6_9BURK</name>
<proteinExistence type="predicted"/>
<keyword evidence="2" id="KW-1185">Reference proteome</keyword>
<comment type="caution">
    <text evidence="1">The sequence shown here is derived from an EMBL/GenBank/DDBJ whole genome shotgun (WGS) entry which is preliminary data.</text>
</comment>
<dbReference type="SUPFAM" id="SSF51182">
    <property type="entry name" value="RmlC-like cupins"/>
    <property type="match status" value="1"/>
</dbReference>
<organism evidence="1 2">
    <name type="scientific">Paraburkholderia rhynchosiae</name>
    <dbReference type="NCBI Taxonomy" id="487049"/>
    <lineage>
        <taxon>Bacteria</taxon>
        <taxon>Pseudomonadati</taxon>
        <taxon>Pseudomonadota</taxon>
        <taxon>Betaproteobacteria</taxon>
        <taxon>Burkholderiales</taxon>
        <taxon>Burkholderiaceae</taxon>
        <taxon>Paraburkholderia</taxon>
    </lineage>
</organism>
<protein>
    <submittedName>
        <fullName evidence="1">Cupin</fullName>
    </submittedName>
</protein>
<dbReference type="CDD" id="cd02231">
    <property type="entry name" value="cupin_BLL6423-like"/>
    <property type="match status" value="1"/>
</dbReference>
<gene>
    <name evidence="1" type="ORF">C0Z16_13125</name>
</gene>
<accession>A0ABX4V5Z6</accession>
<sequence>MRTLAKTGDIVKHANAAPLQSESTTTGDVPVALRRVVTGHDANGASTVALDSPPPRSDAYRHIPGMVSRLVWATEPAHTIPFDKTDPTPAVTSFVPAVSGTRFLIVTFPPDSVFFAPDFDPQAAVAENVAISPGLAELFEEDGMHATPTVDYCIVLDGEIWLELDEGRSELLRQHEVVVQNGTRHAWRNKSDRPATLAFVLIGARRSE</sequence>
<dbReference type="EMBL" id="PNXY01000008">
    <property type="protein sequence ID" value="PMS30508.1"/>
    <property type="molecule type" value="Genomic_DNA"/>
</dbReference>
<dbReference type="Gene3D" id="2.60.120.10">
    <property type="entry name" value="Jelly Rolls"/>
    <property type="match status" value="1"/>
</dbReference>
<dbReference type="InterPro" id="IPR011051">
    <property type="entry name" value="RmlC_Cupin_sf"/>
</dbReference>
<dbReference type="PANTHER" id="PTHR36156:SF2">
    <property type="entry name" value="CUPIN TYPE-2 DOMAIN-CONTAINING PROTEIN"/>
    <property type="match status" value="1"/>
</dbReference>
<evidence type="ECO:0000313" key="1">
    <source>
        <dbReference type="EMBL" id="PMS30508.1"/>
    </source>
</evidence>
<dbReference type="InterPro" id="IPR047142">
    <property type="entry name" value="OryJ/VirC-like"/>
</dbReference>
<dbReference type="PANTHER" id="PTHR36156">
    <property type="entry name" value="SLR2101 PROTEIN"/>
    <property type="match status" value="1"/>
</dbReference>
<dbReference type="Proteomes" id="UP000235659">
    <property type="component" value="Unassembled WGS sequence"/>
</dbReference>